<evidence type="ECO:0000256" key="8">
    <source>
        <dbReference type="ARBA" id="ARBA00022842"/>
    </source>
</evidence>
<dbReference type="HAMAP" id="MF_00020">
    <property type="entry name" value="Acetate_kinase"/>
    <property type="match status" value="1"/>
</dbReference>
<comment type="cofactor">
    <cofactor evidence="9">
        <name>Mg(2+)</name>
        <dbReference type="ChEBI" id="CHEBI:18420"/>
    </cofactor>
    <cofactor evidence="9">
        <name>Mn(2+)</name>
        <dbReference type="ChEBI" id="CHEBI:29035"/>
    </cofactor>
    <text evidence="9">Mg(2+). Can also accept Mn(2+).</text>
</comment>
<feature type="active site" description="Proton donor/acceptor" evidence="9">
    <location>
        <position position="151"/>
    </location>
</feature>
<keyword evidence="3 9" id="KW-0808">Transferase</keyword>
<evidence type="ECO:0000256" key="6">
    <source>
        <dbReference type="ARBA" id="ARBA00022777"/>
    </source>
</evidence>
<dbReference type="RefSeq" id="WP_066135169.1">
    <property type="nucleotide sequence ID" value="NZ_CP014525.1"/>
</dbReference>
<dbReference type="PANTHER" id="PTHR21060">
    <property type="entry name" value="ACETATE KINASE"/>
    <property type="match status" value="1"/>
</dbReference>
<feature type="binding site" evidence="9">
    <location>
        <position position="94"/>
    </location>
    <ligand>
        <name>substrate</name>
    </ligand>
</feature>
<keyword evidence="7 9" id="KW-0067">ATP-binding</keyword>
<comment type="subunit">
    <text evidence="9">Homodimer.</text>
</comment>
<dbReference type="GO" id="GO:0000287">
    <property type="term" value="F:magnesium ion binding"/>
    <property type="evidence" value="ECO:0007669"/>
    <property type="project" value="UniProtKB-UniRule"/>
</dbReference>
<dbReference type="Pfam" id="PF00871">
    <property type="entry name" value="Acetate_kinase"/>
    <property type="match status" value="1"/>
</dbReference>
<feature type="binding site" evidence="9">
    <location>
        <begin position="285"/>
        <end position="287"/>
    </location>
    <ligand>
        <name>ATP</name>
        <dbReference type="ChEBI" id="CHEBI:30616"/>
    </ligand>
</feature>
<dbReference type="GeneID" id="53316938"/>
<comment type="similarity">
    <text evidence="1 9 10">Belongs to the acetokinase family.</text>
</comment>
<dbReference type="PANTHER" id="PTHR21060:SF21">
    <property type="entry name" value="ACETATE KINASE"/>
    <property type="match status" value="1"/>
</dbReference>
<dbReference type="Gene3D" id="3.30.420.40">
    <property type="match status" value="2"/>
</dbReference>
<dbReference type="EMBL" id="CP014525">
    <property type="protein sequence ID" value="AMW34995.1"/>
    <property type="molecule type" value="Genomic_DNA"/>
</dbReference>
<keyword evidence="2 9" id="KW-0963">Cytoplasm</keyword>
<feature type="site" description="Transition state stabilizer" evidence="9">
    <location>
        <position position="182"/>
    </location>
</feature>
<dbReference type="GO" id="GO:0005524">
    <property type="term" value="F:ATP binding"/>
    <property type="evidence" value="ECO:0007669"/>
    <property type="project" value="UniProtKB-KW"/>
</dbReference>
<keyword evidence="5 9" id="KW-0547">Nucleotide-binding</keyword>
<dbReference type="Proteomes" id="UP000076066">
    <property type="component" value="Chromosome"/>
</dbReference>
<keyword evidence="8 9" id="KW-0460">Magnesium</keyword>
<dbReference type="PROSITE" id="PS01076">
    <property type="entry name" value="ACETATE_KINASE_2"/>
    <property type="match status" value="1"/>
</dbReference>
<evidence type="ECO:0000256" key="10">
    <source>
        <dbReference type="RuleBase" id="RU003835"/>
    </source>
</evidence>
<accession>A0A143DE46</accession>
<comment type="function">
    <text evidence="9">Catalyzes the formation of acetyl phosphate from acetate and ATP. Can also catalyze the reverse reaction.</text>
</comment>
<reference evidence="11 12" key="1">
    <citation type="submission" date="2016-02" db="EMBL/GenBank/DDBJ databases">
        <title>Complete Genome of H5569, the type strain of the newly described species Haematospirillium jordaniae.</title>
        <authorList>
            <person name="Nicholson A.C."/>
            <person name="Humrighouse B.W."/>
            <person name="Loparov V."/>
            <person name="McQuiston J.R."/>
        </authorList>
    </citation>
    <scope>NUCLEOTIDE SEQUENCE [LARGE SCALE GENOMIC DNA]</scope>
    <source>
        <strain evidence="11 12">H5569</strain>
    </source>
</reference>
<evidence type="ECO:0000256" key="5">
    <source>
        <dbReference type="ARBA" id="ARBA00022741"/>
    </source>
</evidence>
<proteinExistence type="inferred from homology"/>
<dbReference type="GO" id="GO:0005829">
    <property type="term" value="C:cytosol"/>
    <property type="evidence" value="ECO:0007669"/>
    <property type="project" value="TreeGrafter"/>
</dbReference>
<comment type="pathway">
    <text evidence="9">Metabolic intermediate biosynthesis; acetyl-CoA biosynthesis; acetyl-CoA from acetate: step 1/2.</text>
</comment>
<dbReference type="STRING" id="1549855.AY555_07185"/>
<dbReference type="EC" id="2.7.2.1" evidence="9"/>
<feature type="binding site" evidence="9">
    <location>
        <position position="10"/>
    </location>
    <ligand>
        <name>Mg(2+)</name>
        <dbReference type="ChEBI" id="CHEBI:18420"/>
    </ligand>
</feature>
<evidence type="ECO:0000256" key="2">
    <source>
        <dbReference type="ARBA" id="ARBA00022490"/>
    </source>
</evidence>
<dbReference type="PIRSF" id="PIRSF000722">
    <property type="entry name" value="Acetate_prop_kin"/>
    <property type="match status" value="1"/>
</dbReference>
<dbReference type="AlphaFoldDB" id="A0A143DE46"/>
<dbReference type="NCBIfam" id="TIGR00016">
    <property type="entry name" value="ackA"/>
    <property type="match status" value="1"/>
</dbReference>
<dbReference type="InterPro" id="IPR004372">
    <property type="entry name" value="Ac/propionate_kinase"/>
</dbReference>
<dbReference type="InterPro" id="IPR043129">
    <property type="entry name" value="ATPase_NBD"/>
</dbReference>
<dbReference type="KEGG" id="hjo:AY555_07185"/>
<comment type="subcellular location">
    <subcellularLocation>
        <location evidence="9">Cytoplasm</location>
    </subcellularLocation>
</comment>
<comment type="caution">
    <text evidence="9">Lacks conserved residue(s) required for the propagation of feature annotation.</text>
</comment>
<comment type="catalytic activity">
    <reaction evidence="9">
        <text>acetate + ATP = acetyl phosphate + ADP</text>
        <dbReference type="Rhea" id="RHEA:11352"/>
        <dbReference type="ChEBI" id="CHEBI:22191"/>
        <dbReference type="ChEBI" id="CHEBI:30089"/>
        <dbReference type="ChEBI" id="CHEBI:30616"/>
        <dbReference type="ChEBI" id="CHEBI:456216"/>
        <dbReference type="EC" id="2.7.2.1"/>
    </reaction>
</comment>
<evidence type="ECO:0000313" key="11">
    <source>
        <dbReference type="EMBL" id="AMW34995.1"/>
    </source>
</evidence>
<protein>
    <recommendedName>
        <fullName evidence="9">Acetate kinase</fullName>
        <ecNumber evidence="9">2.7.2.1</ecNumber>
    </recommendedName>
    <alternativeName>
        <fullName evidence="9">Acetokinase</fullName>
    </alternativeName>
</protein>
<feature type="binding site" evidence="9">
    <location>
        <begin position="209"/>
        <end position="213"/>
    </location>
    <ligand>
        <name>ATP</name>
        <dbReference type="ChEBI" id="CHEBI:30616"/>
    </ligand>
</feature>
<keyword evidence="12" id="KW-1185">Reference proteome</keyword>
<dbReference type="SUPFAM" id="SSF53067">
    <property type="entry name" value="Actin-like ATPase domain"/>
    <property type="match status" value="2"/>
</dbReference>
<gene>
    <name evidence="9" type="primary">ackA</name>
    <name evidence="11" type="ORF">AY555_07185</name>
</gene>
<evidence type="ECO:0000256" key="7">
    <source>
        <dbReference type="ARBA" id="ARBA00022840"/>
    </source>
</evidence>
<keyword evidence="4 9" id="KW-0479">Metal-binding</keyword>
<feature type="binding site" evidence="9">
    <location>
        <position position="381"/>
    </location>
    <ligand>
        <name>Mg(2+)</name>
        <dbReference type="ChEBI" id="CHEBI:18420"/>
    </ligand>
</feature>
<sequence>MTEEGILVLNAGSSSVKFTVFALAGRSLAPKLHGQVEGIGTGITRRLVARNRSGEPVADEPWPSGTHQDILQHLINWIHATEGNKLHLRAAGHRVVHGGMLHDAPVRVTPAILEQLRVFVPLAPLHQPHNLAPIETLAKLYPELPQIACFDTAFHRHKRPEASLVGLPRRYLDAGIKRYGFHGLSYEYIAGRLTELDPTRAKGRVIAAHLGSGASMCAMKDGVAIDSSMGFTAVDGLMMGTRPGSLDPGIILHLLQQEKLDVPALEKLLYRESGLLGVSGGLSNDMRILLDSDSPAAQEAIDLFVYRAAKEIGALAVTIGGLDVLVFTAGIGERSAEIRKRICALVSWMGIKLDPAANTTHALRISTDDSPIAVWAIPTDEELMIARHTARLIEHAP</sequence>
<name>A0A143DE46_9PROT</name>
<dbReference type="UniPathway" id="UPA00340">
    <property type="reaction ID" value="UER00458"/>
</dbReference>
<feature type="binding site" evidence="9">
    <location>
        <position position="17"/>
    </location>
    <ligand>
        <name>ATP</name>
        <dbReference type="ChEBI" id="CHEBI:30616"/>
    </ligand>
</feature>
<dbReference type="PRINTS" id="PR00471">
    <property type="entry name" value="ACETATEKNASE"/>
</dbReference>
<evidence type="ECO:0000256" key="3">
    <source>
        <dbReference type="ARBA" id="ARBA00022679"/>
    </source>
</evidence>
<dbReference type="GO" id="GO:0006083">
    <property type="term" value="P:acetate metabolic process"/>
    <property type="evidence" value="ECO:0007669"/>
    <property type="project" value="TreeGrafter"/>
</dbReference>
<evidence type="ECO:0000256" key="4">
    <source>
        <dbReference type="ARBA" id="ARBA00022723"/>
    </source>
</evidence>
<dbReference type="GO" id="GO:0006085">
    <property type="term" value="P:acetyl-CoA biosynthetic process"/>
    <property type="evidence" value="ECO:0007669"/>
    <property type="project" value="UniProtKB-UniRule"/>
</dbReference>
<dbReference type="InterPro" id="IPR023865">
    <property type="entry name" value="Aliphatic_acid_kinase_CS"/>
</dbReference>
<dbReference type="InterPro" id="IPR000890">
    <property type="entry name" value="Aliphatic_acid_kin_short-chain"/>
</dbReference>
<evidence type="ECO:0000313" key="12">
    <source>
        <dbReference type="Proteomes" id="UP000076066"/>
    </source>
</evidence>
<organism evidence="11 12">
    <name type="scientific">Haematospirillum jordaniae</name>
    <dbReference type="NCBI Taxonomy" id="1549855"/>
    <lineage>
        <taxon>Bacteria</taxon>
        <taxon>Pseudomonadati</taxon>
        <taxon>Pseudomonadota</taxon>
        <taxon>Alphaproteobacteria</taxon>
        <taxon>Rhodospirillales</taxon>
        <taxon>Novispirillaceae</taxon>
        <taxon>Haematospirillum</taxon>
    </lineage>
</organism>
<feature type="site" description="Transition state stabilizer" evidence="9">
    <location>
        <position position="242"/>
    </location>
</feature>
<dbReference type="OrthoDB" id="9802453at2"/>
<evidence type="ECO:0000256" key="1">
    <source>
        <dbReference type="ARBA" id="ARBA00008748"/>
    </source>
</evidence>
<keyword evidence="6 9" id="KW-0418">Kinase</keyword>
<dbReference type="GO" id="GO:0008776">
    <property type="term" value="F:acetate kinase activity"/>
    <property type="evidence" value="ECO:0007669"/>
    <property type="project" value="UniProtKB-UniRule"/>
</dbReference>
<dbReference type="PROSITE" id="PS01075">
    <property type="entry name" value="ACETATE_KINASE_1"/>
    <property type="match status" value="1"/>
</dbReference>
<evidence type="ECO:0000256" key="9">
    <source>
        <dbReference type="HAMAP-Rule" id="MF_00020"/>
    </source>
</evidence>